<evidence type="ECO:0000313" key="3">
    <source>
        <dbReference type="EMBL" id="MQN90553.1"/>
    </source>
</evidence>
<organism evidence="3 4">
    <name type="scientific">Segatella copri</name>
    <dbReference type="NCBI Taxonomy" id="165179"/>
    <lineage>
        <taxon>Bacteria</taxon>
        <taxon>Pseudomonadati</taxon>
        <taxon>Bacteroidota</taxon>
        <taxon>Bacteroidia</taxon>
        <taxon>Bacteroidales</taxon>
        <taxon>Prevotellaceae</taxon>
        <taxon>Segatella</taxon>
    </lineage>
</organism>
<keyword evidence="2" id="KW-0812">Transmembrane</keyword>
<sequence length="208" mass="22822">MNYMPHGSVSSRKAIPFAIVNFKGISYLRLEFEKKAFSLQPKTNKIVKNMGAFGIYVAILTFIYIVYYAAMIGMDVVGSNGKKKAEVEEFAVGNAPNEDFEEEPTMVSEDDDTPAVKTGETEVPSQPSTGENALMATPGKSGEQLAAEILAADDNALYNQSMAVKKKMVKFCAESEDEKTAREYERSILESMEQAVELGGNNMDDLDV</sequence>
<evidence type="ECO:0000313" key="4">
    <source>
        <dbReference type="Proteomes" id="UP000420635"/>
    </source>
</evidence>
<dbReference type="AlphaFoldDB" id="A0AA91A1S7"/>
<keyword evidence="2" id="KW-0472">Membrane</keyword>
<feature type="region of interest" description="Disordered" evidence="1">
    <location>
        <begin position="99"/>
        <end position="131"/>
    </location>
</feature>
<accession>A0AA91A1S7</accession>
<keyword evidence="2" id="KW-1133">Transmembrane helix</keyword>
<evidence type="ECO:0000256" key="1">
    <source>
        <dbReference type="SAM" id="MobiDB-lite"/>
    </source>
</evidence>
<gene>
    <name evidence="3" type="ORF">F7D59_12035</name>
</gene>
<name>A0AA91A1S7_9BACT</name>
<dbReference type="EMBL" id="VZBQ01000125">
    <property type="protein sequence ID" value="MQN90553.1"/>
    <property type="molecule type" value="Genomic_DNA"/>
</dbReference>
<reference evidence="4" key="1">
    <citation type="submission" date="2019-09" db="EMBL/GenBank/DDBJ databases">
        <title>Distinct polysaccharide growth profiles of human intestinal Prevotella copri isolates.</title>
        <authorList>
            <person name="Fehlner-Peach H."/>
            <person name="Magnabosco C."/>
            <person name="Raghavan V."/>
            <person name="Scher J.U."/>
            <person name="Tett A."/>
            <person name="Cox L.M."/>
            <person name="Gottsegen C."/>
            <person name="Watters A."/>
            <person name="Wiltshire- Gordon J.D."/>
            <person name="Segata N."/>
            <person name="Bonneau R."/>
            <person name="Littman D.R."/>
        </authorList>
    </citation>
    <scope>NUCLEOTIDE SEQUENCE [LARGE SCALE GENOMIC DNA]</scope>
    <source>
        <strain evidence="4">iP54</strain>
    </source>
</reference>
<evidence type="ECO:0000256" key="2">
    <source>
        <dbReference type="SAM" id="Phobius"/>
    </source>
</evidence>
<proteinExistence type="predicted"/>
<comment type="caution">
    <text evidence="3">The sequence shown here is derived from an EMBL/GenBank/DDBJ whole genome shotgun (WGS) entry which is preliminary data.</text>
</comment>
<feature type="transmembrane region" description="Helical" evidence="2">
    <location>
        <begin position="53"/>
        <end position="74"/>
    </location>
</feature>
<dbReference type="RefSeq" id="WP_153133768.1">
    <property type="nucleotide sequence ID" value="NZ_VZBQ01000125.1"/>
</dbReference>
<feature type="compositionally biased region" description="Acidic residues" evidence="1">
    <location>
        <begin position="99"/>
        <end position="113"/>
    </location>
</feature>
<dbReference type="Proteomes" id="UP000420635">
    <property type="component" value="Unassembled WGS sequence"/>
</dbReference>
<protein>
    <submittedName>
        <fullName evidence="3">Uncharacterized protein</fullName>
    </submittedName>
</protein>